<name>A0AAV2RHG8_MEGNR</name>
<sequence length="602" mass="68293">MFAKPFRIKSQTQLKGSDRKKLRSELTQNFPSLTADLLNTLIPNKEEVILLRMYCHKGETVNMYQVQKEPLFFMIDKEKAIYPTIFLLWKIPDLMPSMTTMPPVVERLTKGADLMLPGIVTKGPMNPKVYGVFERGYPVSINTTSNQAPIAVGVTAQSSMDLFMAARQGKGVYILHVLGDSLWEYGSRSPPPQLGPPEFVMKGQETEDLDDDDEMVNPGDMLYEINLVNDFIREDLLESVAQCSLGNEVLSVLVSFEDNAGFNQDHLRHPGSPEAMDALLFHCFLKAWKICAKHQSIEIPILTSNFYRLHVVPVCPDGRTLDVKKSSYKKLSKFLNEMAKKQIIQVKEFPKGIENITAVNWEHDDIKYFRVDKQSIGNMGTCNSSNWVRSFMQKKHHSRHPLDELDRFTESIAEVYRTNDLCKGDVLTTQEIRTVVTDYIKKHNLKAQGQNTVNVDPLLHEIVVNRKEGYKETLRWDEIFSRMLGKMSQAYRITKPGEVPIIKKGKLELIELAVAKRSGNKRVTLVYNAGVYGIDENAFAHQVQVGVAASTSVGPAEHKPMGTTQILIQGNQINFVAKLLLETYNLPRKYIRGCQMSSKTRF</sequence>
<dbReference type="Pfam" id="PF26292">
    <property type="entry name" value="PUA_elF2D"/>
    <property type="match status" value="1"/>
</dbReference>
<dbReference type="InterPro" id="IPR048247">
    <property type="entry name" value="eIF2D_N"/>
</dbReference>
<dbReference type="InterPro" id="IPR015947">
    <property type="entry name" value="PUA-like_sf"/>
</dbReference>
<comment type="caution">
    <text evidence="3">The sequence shown here is derived from an EMBL/GenBank/DDBJ whole genome shotgun (WGS) entry which is preliminary data.</text>
</comment>
<gene>
    <name evidence="3" type="ORF">MNOR_LOCUS23524</name>
</gene>
<dbReference type="Proteomes" id="UP001497623">
    <property type="component" value="Unassembled WGS sequence"/>
</dbReference>
<evidence type="ECO:0000313" key="3">
    <source>
        <dbReference type="EMBL" id="CAL4122802.1"/>
    </source>
</evidence>
<dbReference type="CDD" id="cd11610">
    <property type="entry name" value="eIF2D_N"/>
    <property type="match status" value="1"/>
</dbReference>
<dbReference type="Pfam" id="PF26291">
    <property type="entry name" value="SWIB_eIF2D"/>
    <property type="match status" value="1"/>
</dbReference>
<dbReference type="Gene3D" id="3.30.780.10">
    <property type="entry name" value="SUI1-like domain"/>
    <property type="match status" value="1"/>
</dbReference>
<dbReference type="AlphaFoldDB" id="A0AAV2RHG8"/>
<dbReference type="Pfam" id="PF01253">
    <property type="entry name" value="SUI1"/>
    <property type="match status" value="1"/>
</dbReference>
<dbReference type="Gene3D" id="3.10.400.20">
    <property type="match status" value="1"/>
</dbReference>
<dbReference type="InterPro" id="IPR057429">
    <property type="entry name" value="WH_eIF2D"/>
</dbReference>
<dbReference type="GO" id="GO:0003743">
    <property type="term" value="F:translation initiation factor activity"/>
    <property type="evidence" value="ECO:0007669"/>
    <property type="project" value="InterPro"/>
</dbReference>
<dbReference type="InterPro" id="IPR058886">
    <property type="entry name" value="SWIB_eIF2D"/>
</dbReference>
<protein>
    <recommendedName>
        <fullName evidence="2">SUI1 domain-containing protein</fullName>
    </recommendedName>
</protein>
<dbReference type="PANTHER" id="PTHR12217:SF4">
    <property type="entry name" value="EUKARYOTIC TRANSLATION INITIATION FACTOR 2D"/>
    <property type="match status" value="1"/>
</dbReference>
<dbReference type="CDD" id="cd11608">
    <property type="entry name" value="eIF2D_C"/>
    <property type="match status" value="1"/>
</dbReference>
<dbReference type="PROSITE" id="PS50296">
    <property type="entry name" value="SUI1"/>
    <property type="match status" value="1"/>
</dbReference>
<dbReference type="PANTHER" id="PTHR12217">
    <property type="entry name" value="EUKARYOTIC TRANSLATION INITIATION FACTOR 2D"/>
    <property type="match status" value="1"/>
</dbReference>
<dbReference type="SUPFAM" id="SSF88697">
    <property type="entry name" value="PUA domain-like"/>
    <property type="match status" value="1"/>
</dbReference>
<dbReference type="SUPFAM" id="SSF55159">
    <property type="entry name" value="eIF1-like"/>
    <property type="match status" value="1"/>
</dbReference>
<dbReference type="InterPro" id="IPR048248">
    <property type="entry name" value="PUA_eIF2d-like"/>
</dbReference>
<dbReference type="GO" id="GO:0001731">
    <property type="term" value="P:formation of translation preinitiation complex"/>
    <property type="evidence" value="ECO:0007669"/>
    <property type="project" value="InterPro"/>
</dbReference>
<evidence type="ECO:0000259" key="2">
    <source>
        <dbReference type="PROSITE" id="PS50296"/>
    </source>
</evidence>
<dbReference type="FunFam" id="3.10.400.20:FF:000002">
    <property type="entry name" value="Eukaryotic translation initiation factor 2D"/>
    <property type="match status" value="1"/>
</dbReference>
<dbReference type="GO" id="GO:0003723">
    <property type="term" value="F:RNA binding"/>
    <property type="evidence" value="ECO:0007669"/>
    <property type="project" value="InterPro"/>
</dbReference>
<accession>A0AAV2RHG8</accession>
<dbReference type="SUPFAM" id="SSF47592">
    <property type="entry name" value="SWIB/MDM2 domain"/>
    <property type="match status" value="1"/>
</dbReference>
<dbReference type="InterPro" id="IPR039757">
    <property type="entry name" value="EIF2D"/>
</dbReference>
<proteinExistence type="predicted"/>
<dbReference type="CDD" id="cd21156">
    <property type="entry name" value="PUA_eIF2d-like"/>
    <property type="match status" value="1"/>
</dbReference>
<dbReference type="Pfam" id="PF17832">
    <property type="entry name" value="Pre-PUA"/>
    <property type="match status" value="1"/>
</dbReference>
<dbReference type="Pfam" id="PF25304">
    <property type="entry name" value="WHD_eIF2D"/>
    <property type="match status" value="1"/>
</dbReference>
<dbReference type="InterPro" id="IPR036885">
    <property type="entry name" value="SWIB_MDM2_dom_sf"/>
</dbReference>
<evidence type="ECO:0000256" key="1">
    <source>
        <dbReference type="ARBA" id="ARBA00022490"/>
    </source>
</evidence>
<feature type="domain" description="SUI1" evidence="2">
    <location>
        <begin position="510"/>
        <end position="584"/>
    </location>
</feature>
<keyword evidence="1" id="KW-0963">Cytoplasm</keyword>
<dbReference type="PROSITE" id="PS50890">
    <property type="entry name" value="PUA"/>
    <property type="match status" value="1"/>
</dbReference>
<dbReference type="InterPro" id="IPR036877">
    <property type="entry name" value="SUI1_dom_sf"/>
</dbReference>
<organism evidence="3 4">
    <name type="scientific">Meganyctiphanes norvegica</name>
    <name type="common">Northern krill</name>
    <name type="synonym">Thysanopoda norvegica</name>
    <dbReference type="NCBI Taxonomy" id="48144"/>
    <lineage>
        <taxon>Eukaryota</taxon>
        <taxon>Metazoa</taxon>
        <taxon>Ecdysozoa</taxon>
        <taxon>Arthropoda</taxon>
        <taxon>Crustacea</taxon>
        <taxon>Multicrustacea</taxon>
        <taxon>Malacostraca</taxon>
        <taxon>Eumalacostraca</taxon>
        <taxon>Eucarida</taxon>
        <taxon>Euphausiacea</taxon>
        <taxon>Euphausiidae</taxon>
        <taxon>Meganyctiphanes</taxon>
    </lineage>
</organism>
<reference evidence="3 4" key="1">
    <citation type="submission" date="2024-05" db="EMBL/GenBank/DDBJ databases">
        <authorList>
            <person name="Wallberg A."/>
        </authorList>
    </citation>
    <scope>NUCLEOTIDE SEQUENCE [LARGE SCALE GENOMIC DNA]</scope>
</reference>
<dbReference type="InterPro" id="IPR039759">
    <property type="entry name" value="eIF2D_SUI1"/>
</dbReference>
<dbReference type="InterPro" id="IPR004521">
    <property type="entry name" value="Uncharacterised_CHP00451"/>
</dbReference>
<dbReference type="NCBIfam" id="TIGR00451">
    <property type="entry name" value="unchar_dom_2"/>
    <property type="match status" value="1"/>
</dbReference>
<feature type="non-terminal residue" evidence="3">
    <location>
        <position position="602"/>
    </location>
</feature>
<keyword evidence="4" id="KW-1185">Reference proteome</keyword>
<evidence type="ECO:0000313" key="4">
    <source>
        <dbReference type="Proteomes" id="UP001497623"/>
    </source>
</evidence>
<dbReference type="InterPro" id="IPR001950">
    <property type="entry name" value="SUI1"/>
</dbReference>
<dbReference type="InterPro" id="IPR041366">
    <property type="entry name" value="Pre-PUA"/>
</dbReference>
<dbReference type="EMBL" id="CAXKWB010020815">
    <property type="protein sequence ID" value="CAL4122802.1"/>
    <property type="molecule type" value="Genomic_DNA"/>
</dbReference>